<proteinExistence type="predicted"/>
<dbReference type="EMBL" id="JAUEPO010000002">
    <property type="protein sequence ID" value="KAK3333182.1"/>
    <property type="molecule type" value="Genomic_DNA"/>
</dbReference>
<dbReference type="AlphaFoldDB" id="A0AAE0MHZ1"/>
<organism evidence="2 3">
    <name type="scientific">Cercophora scortea</name>
    <dbReference type="NCBI Taxonomy" id="314031"/>
    <lineage>
        <taxon>Eukaryota</taxon>
        <taxon>Fungi</taxon>
        <taxon>Dikarya</taxon>
        <taxon>Ascomycota</taxon>
        <taxon>Pezizomycotina</taxon>
        <taxon>Sordariomycetes</taxon>
        <taxon>Sordariomycetidae</taxon>
        <taxon>Sordariales</taxon>
        <taxon>Lasiosphaeriaceae</taxon>
        <taxon>Cercophora</taxon>
    </lineage>
</organism>
<gene>
    <name evidence="2" type="ORF">B0T19DRAFT_473912</name>
</gene>
<evidence type="ECO:0000313" key="2">
    <source>
        <dbReference type="EMBL" id="KAK3333182.1"/>
    </source>
</evidence>
<reference evidence="2" key="2">
    <citation type="submission" date="2023-06" db="EMBL/GenBank/DDBJ databases">
        <authorList>
            <consortium name="Lawrence Berkeley National Laboratory"/>
            <person name="Haridas S."/>
            <person name="Hensen N."/>
            <person name="Bonometti L."/>
            <person name="Westerberg I."/>
            <person name="Brannstrom I.O."/>
            <person name="Guillou S."/>
            <person name="Cros-Aarteil S."/>
            <person name="Calhoun S."/>
            <person name="Kuo A."/>
            <person name="Mondo S."/>
            <person name="Pangilinan J."/>
            <person name="Riley R."/>
            <person name="Labutti K."/>
            <person name="Andreopoulos B."/>
            <person name="Lipzen A."/>
            <person name="Chen C."/>
            <person name="Yanf M."/>
            <person name="Daum C."/>
            <person name="Ng V."/>
            <person name="Clum A."/>
            <person name="Steindorff A."/>
            <person name="Ohm R."/>
            <person name="Martin F."/>
            <person name="Silar P."/>
            <person name="Natvig D."/>
            <person name="Lalanne C."/>
            <person name="Gautier V."/>
            <person name="Ament-Velasquez S.L."/>
            <person name="Kruys A."/>
            <person name="Hutchinson M.I."/>
            <person name="Powell A.J."/>
            <person name="Barry K."/>
            <person name="Miller A.N."/>
            <person name="Grigoriev I.V."/>
            <person name="Debuchy R."/>
            <person name="Gladieux P."/>
            <person name="Thoren M.H."/>
            <person name="Johannesson H."/>
        </authorList>
    </citation>
    <scope>NUCLEOTIDE SEQUENCE</scope>
    <source>
        <strain evidence="2">SMH4131-1</strain>
    </source>
</reference>
<evidence type="ECO:0000256" key="1">
    <source>
        <dbReference type="SAM" id="MobiDB-lite"/>
    </source>
</evidence>
<sequence length="363" mass="41126">MSAIFDHPLITHPIFTHPGVWIHPGTLKGTDIFQPWLNRTQSLNNSYAIFRPRPWEPLQQHPVTFAPLSSSYNYHSYRPYSGQGSHCSVPHIFDNISQISRPPWPLNKPSFQLNPLAPVFKPRPFRSLLDPEAVEFRPRPPAIVNGTTPIAPSIDRYLSPPNDWRRQGYVPREHTERSIPIDTHQPYSPYEHTQQHAQRRHHKHKQNHKQNYNHRNRIKQPSPLRQVQTPTPTPTTTITYNNTIPTTNTPTTSTANDNNNLNKGHDPFPDAKACIVLHTSHNASPGTIPELCALVNRHTDPLPNGQPAGTAIIGATFRGFVAGRASVVIYFRERAAAALVAACLDGKVEGGWRMESWVQYFRK</sequence>
<keyword evidence="3" id="KW-1185">Reference proteome</keyword>
<name>A0AAE0MHZ1_9PEZI</name>
<evidence type="ECO:0000313" key="3">
    <source>
        <dbReference type="Proteomes" id="UP001286456"/>
    </source>
</evidence>
<accession>A0AAE0MHZ1</accession>
<comment type="caution">
    <text evidence="2">The sequence shown here is derived from an EMBL/GenBank/DDBJ whole genome shotgun (WGS) entry which is preliminary data.</text>
</comment>
<feature type="compositionally biased region" description="Low complexity" evidence="1">
    <location>
        <begin position="234"/>
        <end position="260"/>
    </location>
</feature>
<feature type="compositionally biased region" description="Basic residues" evidence="1">
    <location>
        <begin position="197"/>
        <end position="218"/>
    </location>
</feature>
<feature type="region of interest" description="Disordered" evidence="1">
    <location>
        <begin position="172"/>
        <end position="264"/>
    </location>
</feature>
<protein>
    <submittedName>
        <fullName evidence="2">Uncharacterized protein</fullName>
    </submittedName>
</protein>
<dbReference type="Proteomes" id="UP001286456">
    <property type="component" value="Unassembled WGS sequence"/>
</dbReference>
<reference evidence="2" key="1">
    <citation type="journal article" date="2023" name="Mol. Phylogenet. Evol.">
        <title>Genome-scale phylogeny and comparative genomics of the fungal order Sordariales.</title>
        <authorList>
            <person name="Hensen N."/>
            <person name="Bonometti L."/>
            <person name="Westerberg I."/>
            <person name="Brannstrom I.O."/>
            <person name="Guillou S."/>
            <person name="Cros-Aarteil S."/>
            <person name="Calhoun S."/>
            <person name="Haridas S."/>
            <person name="Kuo A."/>
            <person name="Mondo S."/>
            <person name="Pangilinan J."/>
            <person name="Riley R."/>
            <person name="LaButti K."/>
            <person name="Andreopoulos B."/>
            <person name="Lipzen A."/>
            <person name="Chen C."/>
            <person name="Yan M."/>
            <person name="Daum C."/>
            <person name="Ng V."/>
            <person name="Clum A."/>
            <person name="Steindorff A."/>
            <person name="Ohm R.A."/>
            <person name="Martin F."/>
            <person name="Silar P."/>
            <person name="Natvig D.O."/>
            <person name="Lalanne C."/>
            <person name="Gautier V."/>
            <person name="Ament-Velasquez S.L."/>
            <person name="Kruys A."/>
            <person name="Hutchinson M.I."/>
            <person name="Powell A.J."/>
            <person name="Barry K."/>
            <person name="Miller A.N."/>
            <person name="Grigoriev I.V."/>
            <person name="Debuchy R."/>
            <person name="Gladieux P."/>
            <person name="Hiltunen Thoren M."/>
            <person name="Johannesson H."/>
        </authorList>
    </citation>
    <scope>NUCLEOTIDE SEQUENCE</scope>
    <source>
        <strain evidence="2">SMH4131-1</strain>
    </source>
</reference>